<dbReference type="EMBL" id="AEPW01000014">
    <property type="protein sequence ID" value="EFU77502.1"/>
    <property type="molecule type" value="Genomic_DNA"/>
</dbReference>
<dbReference type="GO" id="GO:0008360">
    <property type="term" value="P:regulation of cell shape"/>
    <property type="evidence" value="ECO:0007669"/>
    <property type="project" value="UniProtKB-KW"/>
</dbReference>
<evidence type="ECO:0000256" key="3">
    <source>
        <dbReference type="ARBA" id="ARBA00004496"/>
    </source>
</evidence>
<accession>E6LKV6</accession>
<comment type="similarity">
    <text evidence="16">Belongs to the MurB family.</text>
</comment>
<dbReference type="GO" id="GO:0051301">
    <property type="term" value="P:cell division"/>
    <property type="evidence" value="ECO:0007669"/>
    <property type="project" value="UniProtKB-KW"/>
</dbReference>
<evidence type="ECO:0000256" key="2">
    <source>
        <dbReference type="ARBA" id="ARBA00003921"/>
    </source>
</evidence>
<dbReference type="Pfam" id="PF02873">
    <property type="entry name" value="MurB_C"/>
    <property type="match status" value="1"/>
</dbReference>
<evidence type="ECO:0000256" key="7">
    <source>
        <dbReference type="ARBA" id="ARBA00022630"/>
    </source>
</evidence>
<keyword evidence="8 16" id="KW-0274">FAD</keyword>
<dbReference type="Gene3D" id="3.30.465.10">
    <property type="match status" value="1"/>
</dbReference>
<feature type="active site" evidence="16">
    <location>
        <position position="290"/>
    </location>
</feature>
<comment type="subcellular location">
    <subcellularLocation>
        <location evidence="3 16">Cytoplasm</location>
    </subcellularLocation>
</comment>
<dbReference type="NCBIfam" id="TIGR00179">
    <property type="entry name" value="murB"/>
    <property type="match status" value="1"/>
</dbReference>
<dbReference type="AlphaFoldDB" id="E6LKV6"/>
<feature type="domain" description="FAD-binding PCMH-type" evidence="17">
    <location>
        <begin position="25"/>
        <end position="191"/>
    </location>
</feature>
<evidence type="ECO:0000256" key="16">
    <source>
        <dbReference type="HAMAP-Rule" id="MF_00037"/>
    </source>
</evidence>
<keyword evidence="10 16" id="KW-0133">Cell shape</keyword>
<dbReference type="InterPro" id="IPR006094">
    <property type="entry name" value="Oxid_FAD_bind_N"/>
</dbReference>
<reference evidence="18 19" key="1">
    <citation type="submission" date="2010-12" db="EMBL/GenBank/DDBJ databases">
        <authorList>
            <person name="Muzny D."/>
            <person name="Qin X."/>
            <person name="Deng J."/>
            <person name="Jiang H."/>
            <person name="Liu Y."/>
            <person name="Qu J."/>
            <person name="Song X.-Z."/>
            <person name="Zhang L."/>
            <person name="Thornton R."/>
            <person name="Coyle M."/>
            <person name="Francisco L."/>
            <person name="Jackson L."/>
            <person name="Javaid M."/>
            <person name="Korchina V."/>
            <person name="Kovar C."/>
            <person name="Mata R."/>
            <person name="Mathew T."/>
            <person name="Ngo R."/>
            <person name="Nguyen L."/>
            <person name="Nguyen N."/>
            <person name="Okwuonu G."/>
            <person name="Ongeri F."/>
            <person name="Pham C."/>
            <person name="Simmons D."/>
            <person name="Wilczek-Boney K."/>
            <person name="Hale W."/>
            <person name="Jakkamsetti A."/>
            <person name="Pham P."/>
            <person name="Ruth R."/>
            <person name="San Lucas F."/>
            <person name="Warren J."/>
            <person name="Zhang J."/>
            <person name="Zhao Z."/>
            <person name="Zhou C."/>
            <person name="Zhu D."/>
            <person name="Lee S."/>
            <person name="Bess C."/>
            <person name="Blankenburg K."/>
            <person name="Forbes L."/>
            <person name="Fu Q."/>
            <person name="Gubbala S."/>
            <person name="Hirani K."/>
            <person name="Jayaseelan J.C."/>
            <person name="Lara F."/>
            <person name="Munidasa M."/>
            <person name="Palculict T."/>
            <person name="Patil S."/>
            <person name="Pu L.-L."/>
            <person name="Saada N."/>
            <person name="Tang L."/>
            <person name="Weissenberger G."/>
            <person name="Zhu Y."/>
            <person name="Hemphill L."/>
            <person name="Shang Y."/>
            <person name="Youmans B."/>
            <person name="Ayvaz T."/>
            <person name="Ross M."/>
            <person name="Santibanez J."/>
            <person name="Aqrawi P."/>
            <person name="Gross S."/>
            <person name="Joshi V."/>
            <person name="Fowler G."/>
            <person name="Nazareth L."/>
            <person name="Reid J."/>
            <person name="Worley K."/>
            <person name="Petrosino J."/>
            <person name="Highlander S."/>
            <person name="Gibbs R."/>
        </authorList>
    </citation>
    <scope>NUCLEOTIDE SEQUENCE [LARGE SCALE GENOMIC DNA]</scope>
    <source>
        <strain evidence="18 19">DSM 3986</strain>
    </source>
</reference>
<dbReference type="InterPro" id="IPR016166">
    <property type="entry name" value="FAD-bd_PCMH"/>
</dbReference>
<keyword evidence="9 16" id="KW-0521">NADP</keyword>
<gene>
    <name evidence="16 18" type="primary">murB</name>
    <name evidence="18" type="ORF">HMPREF0381_0591</name>
</gene>
<keyword evidence="7 16" id="KW-0285">Flavoprotein</keyword>
<dbReference type="InterPro" id="IPR016167">
    <property type="entry name" value="FAD-bd_PCMH_sub1"/>
</dbReference>
<keyword evidence="6 16" id="KW-0132">Cell division</keyword>
<dbReference type="PANTHER" id="PTHR21071:SF4">
    <property type="entry name" value="UDP-N-ACETYLENOLPYRUVOYLGLUCOSAMINE REDUCTASE"/>
    <property type="match status" value="1"/>
</dbReference>
<comment type="catalytic activity">
    <reaction evidence="15 16">
        <text>UDP-N-acetyl-alpha-D-muramate + NADP(+) = UDP-N-acetyl-3-O-(1-carboxyvinyl)-alpha-D-glucosamine + NADPH + H(+)</text>
        <dbReference type="Rhea" id="RHEA:12248"/>
        <dbReference type="ChEBI" id="CHEBI:15378"/>
        <dbReference type="ChEBI" id="CHEBI:57783"/>
        <dbReference type="ChEBI" id="CHEBI:58349"/>
        <dbReference type="ChEBI" id="CHEBI:68483"/>
        <dbReference type="ChEBI" id="CHEBI:70757"/>
        <dbReference type="EC" id="1.3.1.98"/>
    </reaction>
</comment>
<dbReference type="InterPro" id="IPR036318">
    <property type="entry name" value="FAD-bd_PCMH-like_sf"/>
</dbReference>
<sequence>MMDFETILGENCKKRELLKNHTTFCVGGECEFFLTPVTEEEIRLCMEIIRKENMKYYILGKGSNILADDRGYDGVIISTVCLNNTIKHKKDVIEAGAGLRLEKVSVYAMEAGLSGFEFACGIPGTLGGAIVMNAGAYGGEMSQVLSEVKVLCPDGTIKWKKKCELELGYRKSNILANKEIVLAARLKLKYGDKETIKAAVIDLNNRRKEKQPLEYPSAGSTFKRPEGYFAGKLIDDAGLRGFRLGGAAVSSKHCGFVINYDNATSKDVKDLIQYVKDRVYEKFGVKLECEVRMI</sequence>
<evidence type="ECO:0000256" key="10">
    <source>
        <dbReference type="ARBA" id="ARBA00022960"/>
    </source>
</evidence>
<evidence type="ECO:0000256" key="13">
    <source>
        <dbReference type="ARBA" id="ARBA00023306"/>
    </source>
</evidence>
<evidence type="ECO:0000256" key="5">
    <source>
        <dbReference type="ARBA" id="ARBA00022490"/>
    </source>
</evidence>
<dbReference type="GO" id="GO:0071949">
    <property type="term" value="F:FAD binding"/>
    <property type="evidence" value="ECO:0007669"/>
    <property type="project" value="InterPro"/>
</dbReference>
<evidence type="ECO:0000256" key="6">
    <source>
        <dbReference type="ARBA" id="ARBA00022618"/>
    </source>
</evidence>
<comment type="function">
    <text evidence="2 16">Cell wall formation.</text>
</comment>
<comment type="caution">
    <text evidence="18">The sequence shown here is derived from an EMBL/GenBank/DDBJ whole genome shotgun (WGS) entry which is preliminary data.</text>
</comment>
<dbReference type="HOGENOM" id="CLU_035304_1_1_9"/>
<keyword evidence="14 16" id="KW-0961">Cell wall biogenesis/degradation</keyword>
<comment type="pathway">
    <text evidence="4 16">Cell wall biogenesis; peptidoglycan biosynthesis.</text>
</comment>
<dbReference type="eggNOG" id="COG0812">
    <property type="taxonomic scope" value="Bacteria"/>
</dbReference>
<dbReference type="SUPFAM" id="SSF56194">
    <property type="entry name" value="Uridine diphospho-N-Acetylenolpyruvylglucosamine reductase, MurB, C-terminal domain"/>
    <property type="match status" value="1"/>
</dbReference>
<dbReference type="Gene3D" id="3.30.43.10">
    <property type="entry name" value="Uridine Diphospho-n-acetylenolpyruvylglucosamine Reductase, domain 2"/>
    <property type="match status" value="1"/>
</dbReference>
<dbReference type="HAMAP" id="MF_00037">
    <property type="entry name" value="MurB"/>
    <property type="match status" value="1"/>
</dbReference>
<evidence type="ECO:0000256" key="11">
    <source>
        <dbReference type="ARBA" id="ARBA00022984"/>
    </source>
</evidence>
<keyword evidence="12 16" id="KW-0560">Oxidoreductase</keyword>
<evidence type="ECO:0000256" key="1">
    <source>
        <dbReference type="ARBA" id="ARBA00001974"/>
    </source>
</evidence>
<evidence type="ECO:0000313" key="19">
    <source>
        <dbReference type="Proteomes" id="UP000003434"/>
    </source>
</evidence>
<evidence type="ECO:0000256" key="9">
    <source>
        <dbReference type="ARBA" id="ARBA00022857"/>
    </source>
</evidence>
<keyword evidence="13 16" id="KW-0131">Cell cycle</keyword>
<evidence type="ECO:0000259" key="17">
    <source>
        <dbReference type="PROSITE" id="PS51387"/>
    </source>
</evidence>
<dbReference type="GO" id="GO:0008762">
    <property type="term" value="F:UDP-N-acetylmuramate dehydrogenase activity"/>
    <property type="evidence" value="ECO:0007669"/>
    <property type="project" value="UniProtKB-UniRule"/>
</dbReference>
<organism evidence="18 19">
    <name type="scientific">Lachnoanaerobaculum saburreum DSM 3986</name>
    <dbReference type="NCBI Taxonomy" id="887325"/>
    <lineage>
        <taxon>Bacteria</taxon>
        <taxon>Bacillati</taxon>
        <taxon>Bacillota</taxon>
        <taxon>Clostridia</taxon>
        <taxon>Lachnospirales</taxon>
        <taxon>Lachnospiraceae</taxon>
        <taxon>Lachnoanaerobaculum</taxon>
    </lineage>
</organism>
<name>E6LKV6_9FIRM</name>
<dbReference type="NCBIfam" id="NF010480">
    <property type="entry name" value="PRK13905.1"/>
    <property type="match status" value="1"/>
</dbReference>
<dbReference type="Gene3D" id="3.90.78.10">
    <property type="entry name" value="UDP-N-acetylenolpyruvoylglucosamine reductase, C-terminal domain"/>
    <property type="match status" value="1"/>
</dbReference>
<dbReference type="EC" id="1.3.1.98" evidence="16"/>
<dbReference type="SUPFAM" id="SSF56176">
    <property type="entry name" value="FAD-binding/transporter-associated domain-like"/>
    <property type="match status" value="1"/>
</dbReference>
<feature type="active site" description="Proton donor" evidence="16">
    <location>
        <position position="220"/>
    </location>
</feature>
<dbReference type="GO" id="GO:0071555">
    <property type="term" value="P:cell wall organization"/>
    <property type="evidence" value="ECO:0007669"/>
    <property type="project" value="UniProtKB-KW"/>
</dbReference>
<keyword evidence="11 16" id="KW-0573">Peptidoglycan synthesis</keyword>
<comment type="cofactor">
    <cofactor evidence="1 16">
        <name>FAD</name>
        <dbReference type="ChEBI" id="CHEBI:57692"/>
    </cofactor>
</comment>
<keyword evidence="5 16" id="KW-0963">Cytoplasm</keyword>
<dbReference type="UniPathway" id="UPA00219"/>
<protein>
    <recommendedName>
        <fullName evidence="16">UDP-N-acetylenolpyruvoylglucosamine reductase</fullName>
        <ecNumber evidence="16">1.3.1.98</ecNumber>
    </recommendedName>
    <alternativeName>
        <fullName evidence="16">UDP-N-acetylmuramate dehydrogenase</fullName>
    </alternativeName>
</protein>
<dbReference type="Pfam" id="PF01565">
    <property type="entry name" value="FAD_binding_4"/>
    <property type="match status" value="1"/>
</dbReference>
<evidence type="ECO:0000256" key="15">
    <source>
        <dbReference type="ARBA" id="ARBA00048914"/>
    </source>
</evidence>
<evidence type="ECO:0000256" key="4">
    <source>
        <dbReference type="ARBA" id="ARBA00004752"/>
    </source>
</evidence>
<dbReference type="InterPro" id="IPR016169">
    <property type="entry name" value="FAD-bd_PCMH_sub2"/>
</dbReference>
<proteinExistence type="inferred from homology"/>
<evidence type="ECO:0000313" key="18">
    <source>
        <dbReference type="EMBL" id="EFU77502.1"/>
    </source>
</evidence>
<evidence type="ECO:0000256" key="12">
    <source>
        <dbReference type="ARBA" id="ARBA00023002"/>
    </source>
</evidence>
<feature type="active site" evidence="16">
    <location>
        <position position="170"/>
    </location>
</feature>
<dbReference type="GO" id="GO:0009252">
    <property type="term" value="P:peptidoglycan biosynthetic process"/>
    <property type="evidence" value="ECO:0007669"/>
    <property type="project" value="UniProtKB-UniRule"/>
</dbReference>
<dbReference type="GO" id="GO:0005829">
    <property type="term" value="C:cytosol"/>
    <property type="evidence" value="ECO:0007669"/>
    <property type="project" value="TreeGrafter"/>
</dbReference>
<dbReference type="InterPro" id="IPR011601">
    <property type="entry name" value="MurB_C"/>
</dbReference>
<dbReference type="InterPro" id="IPR036635">
    <property type="entry name" value="MurB_C_sf"/>
</dbReference>
<evidence type="ECO:0000256" key="14">
    <source>
        <dbReference type="ARBA" id="ARBA00023316"/>
    </source>
</evidence>
<dbReference type="PANTHER" id="PTHR21071">
    <property type="entry name" value="UDP-N-ACETYLENOLPYRUVOYLGLUCOSAMINE REDUCTASE"/>
    <property type="match status" value="1"/>
</dbReference>
<evidence type="ECO:0000256" key="8">
    <source>
        <dbReference type="ARBA" id="ARBA00022827"/>
    </source>
</evidence>
<dbReference type="InterPro" id="IPR003170">
    <property type="entry name" value="MurB"/>
</dbReference>
<dbReference type="PROSITE" id="PS51387">
    <property type="entry name" value="FAD_PCMH"/>
    <property type="match status" value="1"/>
</dbReference>
<dbReference type="Proteomes" id="UP000003434">
    <property type="component" value="Unassembled WGS sequence"/>
</dbReference>